<dbReference type="EMBL" id="MLJW01000048">
    <property type="protein sequence ID" value="OIR05662.1"/>
    <property type="molecule type" value="Genomic_DNA"/>
</dbReference>
<organism evidence="2">
    <name type="scientific">mine drainage metagenome</name>
    <dbReference type="NCBI Taxonomy" id="410659"/>
    <lineage>
        <taxon>unclassified sequences</taxon>
        <taxon>metagenomes</taxon>
        <taxon>ecological metagenomes</taxon>
    </lineage>
</organism>
<keyword evidence="2" id="KW-0418">Kinase</keyword>
<accession>A0A1J5T0A3</accession>
<dbReference type="GO" id="GO:0016301">
    <property type="term" value="F:kinase activity"/>
    <property type="evidence" value="ECO:0007669"/>
    <property type="project" value="UniProtKB-KW"/>
</dbReference>
<keyword evidence="2" id="KW-0808">Transferase</keyword>
<evidence type="ECO:0000259" key="1">
    <source>
        <dbReference type="Pfam" id="PF01636"/>
    </source>
</evidence>
<dbReference type="InterPro" id="IPR050249">
    <property type="entry name" value="Pseudomonas-type_ThrB"/>
</dbReference>
<name>A0A1J5T0A3_9ZZZZ</name>
<dbReference type="InterPro" id="IPR011009">
    <property type="entry name" value="Kinase-like_dom_sf"/>
</dbReference>
<evidence type="ECO:0000313" key="2">
    <source>
        <dbReference type="EMBL" id="OIR05662.1"/>
    </source>
</evidence>
<dbReference type="SUPFAM" id="SSF56112">
    <property type="entry name" value="Protein kinase-like (PK-like)"/>
    <property type="match status" value="1"/>
</dbReference>
<dbReference type="Pfam" id="PF01636">
    <property type="entry name" value="APH"/>
    <property type="match status" value="1"/>
</dbReference>
<dbReference type="Gene3D" id="3.90.1200.10">
    <property type="match status" value="1"/>
</dbReference>
<proteinExistence type="predicted"/>
<dbReference type="PANTHER" id="PTHR21064">
    <property type="entry name" value="AMINOGLYCOSIDE PHOSPHOTRANSFERASE DOMAIN-CONTAINING PROTEIN-RELATED"/>
    <property type="match status" value="1"/>
</dbReference>
<dbReference type="InterPro" id="IPR002575">
    <property type="entry name" value="Aminoglycoside_PTrfase"/>
</dbReference>
<gene>
    <name evidence="2" type="primary">nahK</name>
    <name evidence="2" type="ORF">GALL_120960</name>
</gene>
<reference evidence="2" key="1">
    <citation type="submission" date="2016-10" db="EMBL/GenBank/DDBJ databases">
        <title>Sequence of Gallionella enrichment culture.</title>
        <authorList>
            <person name="Poehlein A."/>
            <person name="Muehling M."/>
            <person name="Daniel R."/>
        </authorList>
    </citation>
    <scope>NUCLEOTIDE SEQUENCE</scope>
</reference>
<dbReference type="AlphaFoldDB" id="A0A1J5T0A3"/>
<feature type="domain" description="Aminoglycoside phosphotransferase" evidence="1">
    <location>
        <begin position="21"/>
        <end position="248"/>
    </location>
</feature>
<comment type="caution">
    <text evidence="2">The sequence shown here is derived from an EMBL/GenBank/DDBJ whole genome shotgun (WGS) entry which is preliminary data.</text>
</comment>
<sequence length="342" mass="39548">MNENIFKTICDFYGWKHASFSNIHSGLINNTWKVVNEDEAFILQKINTAIFKRPDFIDANLKLVSSYLKQQHPEYLFTSPVANDNAETLCCIEDGYYRSFNFIKDSFTIDVVQTARQAFEAAHQFGKFTALLNELNASQLKITLPDFHNLSLRYQQFEDAVRLGNPGRIEETKNDIGFIRSQKNIVEKFENFIHHPDAKQRVTHHDTKISNVLFDAENKGLCVIDLDTIMPGFFLSDVGDMMRTYVCPVSEEEADLNKIVIRKDFMKAIQDGYLRGIGNVFSSFEKDSFFLSGEVLIYMQAIRFLADYINNDVYYGCKYPTHNLVRARNQIRLLQEFQSAIK</sequence>
<protein>
    <submittedName>
        <fullName evidence="2">N-acetylhexosamine 1-kinase</fullName>
        <ecNumber evidence="2">2.7.1.162</ecNumber>
    </submittedName>
</protein>
<dbReference type="EC" id="2.7.1.162" evidence="2"/>
<dbReference type="PANTHER" id="PTHR21064:SF5">
    <property type="entry name" value="SLR1880 PROTEIN"/>
    <property type="match status" value="1"/>
</dbReference>